<dbReference type="AlphaFoldDB" id="M0I3N7"/>
<name>M0I3N7_9EURY</name>
<feature type="compositionally biased region" description="Polar residues" evidence="1">
    <location>
        <begin position="38"/>
        <end position="49"/>
    </location>
</feature>
<feature type="region of interest" description="Disordered" evidence="1">
    <location>
        <begin position="37"/>
        <end position="65"/>
    </location>
</feature>
<protein>
    <submittedName>
        <fullName evidence="2">Uncharacterized protein</fullName>
    </submittedName>
</protein>
<dbReference type="STRING" id="662479.C440_13914"/>
<dbReference type="PATRIC" id="fig|662479.7.peg.2816"/>
<sequence>MGGVEKYSDPRSPADVASARLVNFFTTFRNGLAGSHVSGANVTSASPRTTDGAKRRKEVSGLAGI</sequence>
<dbReference type="Proteomes" id="UP000011550">
    <property type="component" value="Unassembled WGS sequence"/>
</dbReference>
<gene>
    <name evidence="2" type="ORF">C440_13914</name>
</gene>
<organism evidence="2 3">
    <name type="scientific">Haloferax mucosum ATCC BAA-1512</name>
    <dbReference type="NCBI Taxonomy" id="662479"/>
    <lineage>
        <taxon>Archaea</taxon>
        <taxon>Methanobacteriati</taxon>
        <taxon>Methanobacteriota</taxon>
        <taxon>Stenosarchaea group</taxon>
        <taxon>Halobacteria</taxon>
        <taxon>Halobacteriales</taxon>
        <taxon>Haloferacaceae</taxon>
        <taxon>Haloferax</taxon>
    </lineage>
</organism>
<accession>M0I3N7</accession>
<keyword evidence="3" id="KW-1185">Reference proteome</keyword>
<dbReference type="EMBL" id="AOLN01000018">
    <property type="protein sequence ID" value="ELZ91415.1"/>
    <property type="molecule type" value="Genomic_DNA"/>
</dbReference>
<proteinExistence type="predicted"/>
<comment type="caution">
    <text evidence="2">The sequence shown here is derived from an EMBL/GenBank/DDBJ whole genome shotgun (WGS) entry which is preliminary data.</text>
</comment>
<reference evidence="2 3" key="1">
    <citation type="journal article" date="2014" name="PLoS Genet.">
        <title>Phylogenetically driven sequencing of extremely halophilic archaea reveals strategies for static and dynamic osmo-response.</title>
        <authorList>
            <person name="Becker E.A."/>
            <person name="Seitzer P.M."/>
            <person name="Tritt A."/>
            <person name="Larsen D."/>
            <person name="Krusor M."/>
            <person name="Yao A.I."/>
            <person name="Wu D."/>
            <person name="Madern D."/>
            <person name="Eisen J.A."/>
            <person name="Darling A.E."/>
            <person name="Facciotti M.T."/>
        </authorList>
    </citation>
    <scope>NUCLEOTIDE SEQUENCE [LARGE SCALE GENOMIC DNA]</scope>
    <source>
        <strain evidence="2 3">ATCC BAA-1512</strain>
    </source>
</reference>
<evidence type="ECO:0000313" key="3">
    <source>
        <dbReference type="Proteomes" id="UP000011550"/>
    </source>
</evidence>
<evidence type="ECO:0000256" key="1">
    <source>
        <dbReference type="SAM" id="MobiDB-lite"/>
    </source>
</evidence>
<evidence type="ECO:0000313" key="2">
    <source>
        <dbReference type="EMBL" id="ELZ91415.1"/>
    </source>
</evidence>